<dbReference type="PROSITE" id="PS51885">
    <property type="entry name" value="NEPRILYSIN"/>
    <property type="match status" value="1"/>
</dbReference>
<keyword evidence="5" id="KW-0378">Hydrolase</keyword>
<organism evidence="11">
    <name type="scientific">Oppiella nova</name>
    <dbReference type="NCBI Taxonomy" id="334625"/>
    <lineage>
        <taxon>Eukaryota</taxon>
        <taxon>Metazoa</taxon>
        <taxon>Ecdysozoa</taxon>
        <taxon>Arthropoda</taxon>
        <taxon>Chelicerata</taxon>
        <taxon>Arachnida</taxon>
        <taxon>Acari</taxon>
        <taxon>Acariformes</taxon>
        <taxon>Sarcoptiformes</taxon>
        <taxon>Oribatida</taxon>
        <taxon>Brachypylina</taxon>
        <taxon>Oppioidea</taxon>
        <taxon>Oppiidae</taxon>
        <taxon>Oppiella</taxon>
    </lineage>
</organism>
<reference evidence="11" key="1">
    <citation type="submission" date="2020-11" db="EMBL/GenBank/DDBJ databases">
        <authorList>
            <person name="Tran Van P."/>
        </authorList>
    </citation>
    <scope>NUCLEOTIDE SEQUENCE</scope>
</reference>
<dbReference type="PRINTS" id="PR00786">
    <property type="entry name" value="NEPRILYSIN"/>
</dbReference>
<dbReference type="InterPro" id="IPR008753">
    <property type="entry name" value="Peptidase_M13_N"/>
</dbReference>
<evidence type="ECO:0000313" key="11">
    <source>
        <dbReference type="EMBL" id="CAD7648048.1"/>
    </source>
</evidence>
<evidence type="ECO:0000256" key="4">
    <source>
        <dbReference type="ARBA" id="ARBA00022723"/>
    </source>
</evidence>
<proteinExistence type="inferred from homology"/>
<keyword evidence="4" id="KW-0479">Metal-binding</keyword>
<dbReference type="SUPFAM" id="SSF55486">
    <property type="entry name" value="Metalloproteases ('zincins'), catalytic domain"/>
    <property type="match status" value="1"/>
</dbReference>
<evidence type="ECO:0000256" key="1">
    <source>
        <dbReference type="ARBA" id="ARBA00001947"/>
    </source>
</evidence>
<dbReference type="Gene3D" id="3.40.390.10">
    <property type="entry name" value="Collagenase (Catalytic Domain)"/>
    <property type="match status" value="1"/>
</dbReference>
<keyword evidence="6" id="KW-0862">Zinc</keyword>
<dbReference type="GO" id="GO:0016485">
    <property type="term" value="P:protein processing"/>
    <property type="evidence" value="ECO:0007669"/>
    <property type="project" value="TreeGrafter"/>
</dbReference>
<feature type="transmembrane region" description="Helical" evidence="8">
    <location>
        <begin position="21"/>
        <end position="44"/>
    </location>
</feature>
<evidence type="ECO:0000256" key="2">
    <source>
        <dbReference type="ARBA" id="ARBA00007357"/>
    </source>
</evidence>
<dbReference type="Pfam" id="PF05649">
    <property type="entry name" value="Peptidase_M13_N"/>
    <property type="match status" value="1"/>
</dbReference>
<gene>
    <name evidence="11" type="ORF">ONB1V03_LOCUS6564</name>
</gene>
<evidence type="ECO:0000313" key="12">
    <source>
        <dbReference type="Proteomes" id="UP000728032"/>
    </source>
</evidence>
<dbReference type="Proteomes" id="UP000728032">
    <property type="component" value="Unassembled WGS sequence"/>
</dbReference>
<protein>
    <recommendedName>
        <fullName evidence="13">Membrane metallo-endopeptidase-like 1</fullName>
    </recommendedName>
</protein>
<comment type="cofactor">
    <cofactor evidence="1">
        <name>Zn(2+)</name>
        <dbReference type="ChEBI" id="CHEBI:29105"/>
    </cofactor>
</comment>
<dbReference type="CDD" id="cd08662">
    <property type="entry name" value="M13"/>
    <property type="match status" value="1"/>
</dbReference>
<comment type="similarity">
    <text evidence="2">Belongs to the peptidase M13 family.</text>
</comment>
<keyword evidence="12" id="KW-1185">Reference proteome</keyword>
<evidence type="ECO:0000256" key="6">
    <source>
        <dbReference type="ARBA" id="ARBA00022833"/>
    </source>
</evidence>
<dbReference type="InterPro" id="IPR018497">
    <property type="entry name" value="Peptidase_M13_C"/>
</dbReference>
<sequence length="767" mass="87915">MCNRNPPWWNRRTRMERSLCAIAVIALVMCIAMTFALAFIGYHYQNQLESRGSANLRPTAEQLVKDSESQPNAIQTTHNNDVCLTPGCVKAAADLIKNINEKVSPCDDFYKFACGGWVDNQVIPDDKTSVSVFSLLQDELNNKLRVLVEMPAEEKEPKFFEKMRNMYKSCMNLADIEKVGNTPILTVLEGLGDWPVLVGGNWDESKFDWLQMLIEFRKLGFSHDILMDLSVTPDFRNNTQHIIDLDQASLGMPDRSYLLRGLNDSAVAGYYKLMVESAVMLGANRSAAEHEMLETLQFETILANYSLPREERRNISLLYNKMNVTQVALLAPKTHWNKYFNNLLSDSVTDKEEIIVNVPNFIRNVDTLIAQTNKRTLANYMLWRVVLQSFATLGKKWRELAQEYNTVITGQAREEPRWEQCMSSLTGSLGIALSSLYVRHNFKGDSKHVALDMVEYIHREFLKILDRVEWMDDQTRQKAKDKAHAITPYIGYPDELLDNEKITELYKHLELSPNDYFKNVQNLRRWSTDYAFNQLRKPNLKGDWRKHARAAVVNAYYNALENSIEFPAGILQGSFFSRDKPNYLNFGGIGFVIGHEITHGFDDRGRQFDKDGNNKNWWDSKTDSNFKERANCIIEQYGNYTVPENSLQINGVNTQGENIADNGGIKEAFRKPLNLKKAYQEWVKDNGAEKPLPGLNYTPQQLFWISAANVWCGKYRPEVLKLRVQVGSHSPAQFRVVGPVSNLPEFAQTFNCKVNSPMNPKHKCSVW</sequence>
<keyword evidence="3" id="KW-0645">Protease</keyword>
<dbReference type="OrthoDB" id="6671782at2759"/>
<dbReference type="PANTHER" id="PTHR11733:SF224">
    <property type="entry name" value="NEPRILYSIN-2"/>
    <property type="match status" value="1"/>
</dbReference>
<feature type="domain" description="Peptidase M13 C-terminal" evidence="9">
    <location>
        <begin position="554"/>
        <end position="766"/>
    </location>
</feature>
<keyword evidence="7" id="KW-0482">Metalloprotease</keyword>
<evidence type="ECO:0000256" key="5">
    <source>
        <dbReference type="ARBA" id="ARBA00022801"/>
    </source>
</evidence>
<evidence type="ECO:0000256" key="7">
    <source>
        <dbReference type="ARBA" id="ARBA00023049"/>
    </source>
</evidence>
<keyword evidence="8" id="KW-0812">Transmembrane</keyword>
<dbReference type="Pfam" id="PF01431">
    <property type="entry name" value="Peptidase_M13"/>
    <property type="match status" value="1"/>
</dbReference>
<keyword evidence="8" id="KW-0472">Membrane</keyword>
<evidence type="ECO:0000259" key="9">
    <source>
        <dbReference type="Pfam" id="PF01431"/>
    </source>
</evidence>
<name>A0A7R9LU85_9ACAR</name>
<accession>A0A7R9LU85</accession>
<dbReference type="InterPro" id="IPR042089">
    <property type="entry name" value="Peptidase_M13_dom_2"/>
</dbReference>
<dbReference type="InterPro" id="IPR000718">
    <property type="entry name" value="Peptidase_M13"/>
</dbReference>
<keyword evidence="8" id="KW-1133">Transmembrane helix</keyword>
<dbReference type="GO" id="GO:0005886">
    <property type="term" value="C:plasma membrane"/>
    <property type="evidence" value="ECO:0007669"/>
    <property type="project" value="TreeGrafter"/>
</dbReference>
<feature type="domain" description="Peptidase M13 N-terminal" evidence="10">
    <location>
        <begin position="105"/>
        <end position="493"/>
    </location>
</feature>
<evidence type="ECO:0000259" key="10">
    <source>
        <dbReference type="Pfam" id="PF05649"/>
    </source>
</evidence>
<dbReference type="Gene3D" id="1.10.1380.10">
    <property type="entry name" value="Neutral endopeptidase , domain2"/>
    <property type="match status" value="1"/>
</dbReference>
<dbReference type="GO" id="GO:0004222">
    <property type="term" value="F:metalloendopeptidase activity"/>
    <property type="evidence" value="ECO:0007669"/>
    <property type="project" value="InterPro"/>
</dbReference>
<dbReference type="EMBL" id="OC917808">
    <property type="protein sequence ID" value="CAD7648048.1"/>
    <property type="molecule type" value="Genomic_DNA"/>
</dbReference>
<evidence type="ECO:0008006" key="13">
    <source>
        <dbReference type="Google" id="ProtNLM"/>
    </source>
</evidence>
<dbReference type="InterPro" id="IPR024079">
    <property type="entry name" value="MetalloPept_cat_dom_sf"/>
</dbReference>
<dbReference type="EMBL" id="CAJPVJ010002983">
    <property type="protein sequence ID" value="CAG2167052.1"/>
    <property type="molecule type" value="Genomic_DNA"/>
</dbReference>
<dbReference type="PANTHER" id="PTHR11733">
    <property type="entry name" value="ZINC METALLOPROTEASE FAMILY M13 NEPRILYSIN-RELATED"/>
    <property type="match status" value="1"/>
</dbReference>
<evidence type="ECO:0000256" key="3">
    <source>
        <dbReference type="ARBA" id="ARBA00022670"/>
    </source>
</evidence>
<dbReference type="AlphaFoldDB" id="A0A7R9LU85"/>
<dbReference type="GO" id="GO:0046872">
    <property type="term" value="F:metal ion binding"/>
    <property type="evidence" value="ECO:0007669"/>
    <property type="project" value="UniProtKB-KW"/>
</dbReference>
<evidence type="ECO:0000256" key="8">
    <source>
        <dbReference type="SAM" id="Phobius"/>
    </source>
</evidence>